<comment type="caution">
    <text evidence="1">The sequence shown here is derived from an EMBL/GenBank/DDBJ whole genome shotgun (WGS) entry which is preliminary data.</text>
</comment>
<gene>
    <name evidence="1" type="ORF">RM812_00740</name>
</gene>
<name>A0ABU3AIQ5_9ACTN</name>
<protein>
    <submittedName>
        <fullName evidence="1">Uncharacterized protein</fullName>
    </submittedName>
</protein>
<organism evidence="1 2">
    <name type="scientific">Streptomyces lancefieldiae</name>
    <dbReference type="NCBI Taxonomy" id="3075520"/>
    <lineage>
        <taxon>Bacteria</taxon>
        <taxon>Bacillati</taxon>
        <taxon>Actinomycetota</taxon>
        <taxon>Actinomycetes</taxon>
        <taxon>Kitasatosporales</taxon>
        <taxon>Streptomycetaceae</taxon>
        <taxon>Streptomyces</taxon>
    </lineage>
</organism>
<accession>A0ABU3AIQ5</accession>
<dbReference type="Proteomes" id="UP001180724">
    <property type="component" value="Unassembled WGS sequence"/>
</dbReference>
<sequence length="188" mass="20230">MNADDFNRQYPVGTLVFAYPGFRPEDDATARRLVTRTRTAAQVSAPGDPVVWVEGEGSYICLTHVDPVSEDVWEEARAAEKPADTPKSTGAPKTVREKVAGLLWWSVPSGTDEEAKAQTSQLLDELAAEARAESAAELAAVRAERDRARSAAFAEAADLAVRYGAGAVEQAVLRDLATELRSKAREAS</sequence>
<evidence type="ECO:0000313" key="2">
    <source>
        <dbReference type="Proteomes" id="UP001180724"/>
    </source>
</evidence>
<reference evidence="1" key="1">
    <citation type="submission" date="2024-05" db="EMBL/GenBank/DDBJ databases">
        <title>30 novel species of actinomycetes from the DSMZ collection.</title>
        <authorList>
            <person name="Nouioui I."/>
        </authorList>
    </citation>
    <scope>NUCLEOTIDE SEQUENCE</scope>
    <source>
        <strain evidence="1">DSM 40712</strain>
    </source>
</reference>
<dbReference type="RefSeq" id="WP_311570365.1">
    <property type="nucleotide sequence ID" value="NZ_JAVRFH010000001.1"/>
</dbReference>
<dbReference type="EMBL" id="JAVRFH010000001">
    <property type="protein sequence ID" value="MDT0608776.1"/>
    <property type="molecule type" value="Genomic_DNA"/>
</dbReference>
<proteinExistence type="predicted"/>
<keyword evidence="2" id="KW-1185">Reference proteome</keyword>
<evidence type="ECO:0000313" key="1">
    <source>
        <dbReference type="EMBL" id="MDT0608776.1"/>
    </source>
</evidence>